<dbReference type="AlphaFoldDB" id="A0A8T2ZKZ4"/>
<feature type="signal peptide" evidence="1">
    <location>
        <begin position="1"/>
        <end position="17"/>
    </location>
</feature>
<organism evidence="2 3">
    <name type="scientific">Populus deltoides</name>
    <name type="common">Eastern poplar</name>
    <name type="synonym">Eastern cottonwood</name>
    <dbReference type="NCBI Taxonomy" id="3696"/>
    <lineage>
        <taxon>Eukaryota</taxon>
        <taxon>Viridiplantae</taxon>
        <taxon>Streptophyta</taxon>
        <taxon>Embryophyta</taxon>
        <taxon>Tracheophyta</taxon>
        <taxon>Spermatophyta</taxon>
        <taxon>Magnoliopsida</taxon>
        <taxon>eudicotyledons</taxon>
        <taxon>Gunneridae</taxon>
        <taxon>Pentapetalae</taxon>
        <taxon>rosids</taxon>
        <taxon>fabids</taxon>
        <taxon>Malpighiales</taxon>
        <taxon>Salicaceae</taxon>
        <taxon>Saliceae</taxon>
        <taxon>Populus</taxon>
    </lineage>
</organism>
<comment type="caution">
    <text evidence="2">The sequence shown here is derived from an EMBL/GenBank/DDBJ whole genome shotgun (WGS) entry which is preliminary data.</text>
</comment>
<protein>
    <submittedName>
        <fullName evidence="2">Uncharacterized protein</fullName>
    </submittedName>
</protein>
<name>A0A8T2ZKZ4_POPDE</name>
<reference evidence="2" key="1">
    <citation type="journal article" date="2021" name="J. Hered.">
        <title>Genome Assembly of Salicaceae Populus deltoides (Eastern Cottonwood) I-69 Based on Nanopore Sequencing and Hi-C Technologies.</title>
        <authorList>
            <person name="Bai S."/>
            <person name="Wu H."/>
            <person name="Zhang J."/>
            <person name="Pan Z."/>
            <person name="Zhao W."/>
            <person name="Li Z."/>
            <person name="Tong C."/>
        </authorList>
    </citation>
    <scope>NUCLEOTIDE SEQUENCE</scope>
    <source>
        <tissue evidence="2">Leaf</tissue>
    </source>
</reference>
<dbReference type="Gene3D" id="3.80.10.10">
    <property type="entry name" value="Ribonuclease Inhibitor"/>
    <property type="match status" value="1"/>
</dbReference>
<dbReference type="EMBL" id="JACEGQ020000002">
    <property type="protein sequence ID" value="KAH8517998.1"/>
    <property type="molecule type" value="Genomic_DNA"/>
</dbReference>
<keyword evidence="1" id="KW-0732">Signal</keyword>
<keyword evidence="3" id="KW-1185">Reference proteome</keyword>
<evidence type="ECO:0000313" key="3">
    <source>
        <dbReference type="Proteomes" id="UP000807159"/>
    </source>
</evidence>
<sequence>MRFTQSLQLALVQPSLLIVCIFDPGYIGCVGDETLLAIAANCLKLRVWHLVDMASLGSTRGEPEDDGCTKEDARISKAGLVDFFAVLALLQELVLDVYQHVREVLRLWKRFIQNGACKLAKFEVEGCKKITMKGMRIMASLLHKTLIEVKISGCAVASLRSLEPVQDLIERLHVDCVRDGCEEEHEYASTKQKCKYSSHPVSKAMEIEFSASPGKGSSTFLYGLVPEIRIRVEETAEVGTNHRSVELPCLLSSTVEDAAGLNLSLYELLIMGHHKNFKPANQRSLSLPGAGLLAECLAMRHLLQLLNQ</sequence>
<dbReference type="InterPro" id="IPR032675">
    <property type="entry name" value="LRR_dom_sf"/>
</dbReference>
<evidence type="ECO:0000313" key="2">
    <source>
        <dbReference type="EMBL" id="KAH8517998.1"/>
    </source>
</evidence>
<evidence type="ECO:0000256" key="1">
    <source>
        <dbReference type="SAM" id="SignalP"/>
    </source>
</evidence>
<feature type="chain" id="PRO_5035740403" evidence="1">
    <location>
        <begin position="18"/>
        <end position="308"/>
    </location>
</feature>
<accession>A0A8T2ZKZ4</accession>
<proteinExistence type="predicted"/>
<gene>
    <name evidence="2" type="ORF">H0E87_005780</name>
</gene>
<dbReference type="Proteomes" id="UP000807159">
    <property type="component" value="Chromosome 2"/>
</dbReference>